<keyword evidence="4" id="KW-1185">Reference proteome</keyword>
<dbReference type="SMART" id="SM00238">
    <property type="entry name" value="BIR"/>
    <property type="match status" value="1"/>
</dbReference>
<dbReference type="Proteomes" id="UP000292052">
    <property type="component" value="Unassembled WGS sequence"/>
</dbReference>
<dbReference type="AlphaFoldDB" id="A0A482VCK7"/>
<evidence type="ECO:0000256" key="2">
    <source>
        <dbReference type="ARBA" id="ARBA00022833"/>
    </source>
</evidence>
<dbReference type="GO" id="GO:0046872">
    <property type="term" value="F:metal ion binding"/>
    <property type="evidence" value="ECO:0007669"/>
    <property type="project" value="UniProtKB-KW"/>
</dbReference>
<dbReference type="SUPFAM" id="SSF57924">
    <property type="entry name" value="Inhibitor of apoptosis (IAP) repeat"/>
    <property type="match status" value="1"/>
</dbReference>
<comment type="caution">
    <text evidence="3">The sequence shown here is derived from an EMBL/GenBank/DDBJ whole genome shotgun (WGS) entry which is preliminary data.</text>
</comment>
<evidence type="ECO:0000256" key="1">
    <source>
        <dbReference type="ARBA" id="ARBA00022723"/>
    </source>
</evidence>
<keyword evidence="2" id="KW-0862">Zinc</keyword>
<proteinExistence type="predicted"/>
<dbReference type="PROSITE" id="PS50143">
    <property type="entry name" value="BIR_REPEAT_2"/>
    <property type="match status" value="1"/>
</dbReference>
<reference evidence="3 4" key="1">
    <citation type="submission" date="2017-03" db="EMBL/GenBank/DDBJ databases">
        <title>Genome of the blue death feigning beetle - Asbolus verrucosus.</title>
        <authorList>
            <person name="Rider S.D."/>
        </authorList>
    </citation>
    <scope>NUCLEOTIDE SEQUENCE [LARGE SCALE GENOMIC DNA]</scope>
    <source>
        <strain evidence="3">Butters</strain>
        <tissue evidence="3">Head and leg muscle</tissue>
    </source>
</reference>
<dbReference type="Gene3D" id="1.10.1170.10">
    <property type="entry name" value="Inhibitor Of Apoptosis Protein (2mihbC-IAP-1), Chain A"/>
    <property type="match status" value="1"/>
</dbReference>
<evidence type="ECO:0000313" key="3">
    <source>
        <dbReference type="EMBL" id="RZB40810.1"/>
    </source>
</evidence>
<dbReference type="PANTHER" id="PTHR46771">
    <property type="entry name" value="DETERIN"/>
    <property type="match status" value="1"/>
</dbReference>
<accession>A0A482VCK7</accession>
<dbReference type="EMBL" id="QDEB01115816">
    <property type="protein sequence ID" value="RZB40810.1"/>
    <property type="molecule type" value="Genomic_DNA"/>
</dbReference>
<dbReference type="Pfam" id="PF00653">
    <property type="entry name" value="BIR"/>
    <property type="match status" value="1"/>
</dbReference>
<gene>
    <name evidence="3" type="ORF">BDFB_003040</name>
</gene>
<dbReference type="OrthoDB" id="2196114at2759"/>
<keyword evidence="1" id="KW-0479">Metal-binding</keyword>
<evidence type="ECO:0000313" key="4">
    <source>
        <dbReference type="Proteomes" id="UP000292052"/>
    </source>
</evidence>
<dbReference type="PANTHER" id="PTHR46771:SF5">
    <property type="entry name" value="DETERIN"/>
    <property type="match status" value="1"/>
</dbReference>
<dbReference type="InterPro" id="IPR001370">
    <property type="entry name" value="BIR_rpt"/>
</dbReference>
<organism evidence="3 4">
    <name type="scientific">Asbolus verrucosus</name>
    <name type="common">Desert ironclad beetle</name>
    <dbReference type="NCBI Taxonomy" id="1661398"/>
    <lineage>
        <taxon>Eukaryota</taxon>
        <taxon>Metazoa</taxon>
        <taxon>Ecdysozoa</taxon>
        <taxon>Arthropoda</taxon>
        <taxon>Hexapoda</taxon>
        <taxon>Insecta</taxon>
        <taxon>Pterygota</taxon>
        <taxon>Neoptera</taxon>
        <taxon>Endopterygota</taxon>
        <taxon>Coleoptera</taxon>
        <taxon>Polyphaga</taxon>
        <taxon>Cucujiformia</taxon>
        <taxon>Tenebrionidae</taxon>
        <taxon>Pimeliinae</taxon>
        <taxon>Asbolus</taxon>
    </lineage>
</organism>
<dbReference type="CDD" id="cd00022">
    <property type="entry name" value="BIR"/>
    <property type="match status" value="1"/>
</dbReference>
<name>A0A482VCK7_ASBVE</name>
<dbReference type="InterPro" id="IPR051190">
    <property type="entry name" value="Baculoviral_IAP"/>
</dbReference>
<protein>
    <submittedName>
        <fullName evidence="3">Baculoviral IAP repeat-containing protein 5.2</fullName>
    </submittedName>
</protein>
<dbReference type="STRING" id="1661398.A0A482VCK7"/>
<sequence length="142" mass="16752">MDNEEMTTLKVELEFCFEKRRKETFKSWVFNDKVNCSAAKLAEAGFIFIGNRHEPDSVKCFLCDKHLDSWDEDDDPWTEHLKHSPGCSFVKLDKPEKTLTLMEFINIRNELIENIFKKIFKSRKDQVDELIDECVDLLSTLK</sequence>